<evidence type="ECO:0000313" key="4">
    <source>
        <dbReference type="Proteomes" id="UP000653231"/>
    </source>
</evidence>
<dbReference type="EMBL" id="JACXRZ010000030">
    <property type="protein sequence ID" value="MBD3147375.1"/>
    <property type="molecule type" value="Genomic_DNA"/>
</dbReference>
<gene>
    <name evidence="3" type="ORF">IEQ31_29970</name>
</gene>
<dbReference type="Gene3D" id="3.30.559.30">
    <property type="entry name" value="Nonribosomal peptide synthetase, condensation domain"/>
    <property type="match status" value="1"/>
</dbReference>
<feature type="region of interest" description="Disordered" evidence="1">
    <location>
        <begin position="1"/>
        <end position="53"/>
    </location>
</feature>
<accession>A0ABR8LCZ1</accession>
<evidence type="ECO:0000313" key="3">
    <source>
        <dbReference type="EMBL" id="MBD3147375.1"/>
    </source>
</evidence>
<comment type="caution">
    <text evidence="3">The sequence shown here is derived from an EMBL/GenBank/DDBJ whole genome shotgun (WGS) entry which is preliminary data.</text>
</comment>
<organism evidence="3 4">
    <name type="scientific">Microbispora bryophytorum subsp. camponoti</name>
    <dbReference type="NCBI Taxonomy" id="1677852"/>
    <lineage>
        <taxon>Bacteria</taxon>
        <taxon>Bacillati</taxon>
        <taxon>Actinomycetota</taxon>
        <taxon>Actinomycetes</taxon>
        <taxon>Streptosporangiales</taxon>
        <taxon>Streptosporangiaceae</taxon>
        <taxon>Microbispora</taxon>
    </lineage>
</organism>
<dbReference type="RefSeq" id="WP_223868355.1">
    <property type="nucleotide sequence ID" value="NZ_JACXRZ010000030.1"/>
</dbReference>
<dbReference type="PANTHER" id="PTHR45527">
    <property type="entry name" value="NONRIBOSOMAL PEPTIDE SYNTHETASE"/>
    <property type="match status" value="1"/>
</dbReference>
<sequence>MSRSREGSVRADFGTGFRRGRPPGVLPRPASETRPGRAGDGSPGKAPTTPSWTYPMTLEQESIWLDDQHGDGPSHHLESLALELRGHVDRQAAASAVARIVARHEALRSRFVLDGGHLLQVVLPPRNVPEMAHHTCSPEQAEAKLHELARRPIDLAASPMRATLLETSPEAMILCVQFHRIVADDRAVRTFAREFAEHYRACVEHRPLRSAPPPMQPGPYAIRQRSTPRDPAALTYWLDNLRGLSPGTATTIPPTVEPGTPPRCDRVAFTLDPALVESLRAACGRLNTTPLVLFAATTALLLHAAGGARDVIVGTPVSHRGSADRDQMIAPLTRLLPLRLRLAPGQSYADLVRQTKRKVHEALVHRNVTQHDFVRFVLRSRSGALRLCRTLIVVDEPEQSRIDLPGVTARRLRVGPGPSWADLCFTFVVDGGEHLGFLDYAAHLFSATTARHLAETFRTLLTSSLGELRGAGRPPVDQTRAGT</sequence>
<feature type="domain" description="Condensation" evidence="2">
    <location>
        <begin position="53"/>
        <end position="462"/>
    </location>
</feature>
<dbReference type="SUPFAM" id="SSF52777">
    <property type="entry name" value="CoA-dependent acyltransferases"/>
    <property type="match status" value="2"/>
</dbReference>
<dbReference type="Proteomes" id="UP000653231">
    <property type="component" value="Unassembled WGS sequence"/>
</dbReference>
<dbReference type="Pfam" id="PF00668">
    <property type="entry name" value="Condensation"/>
    <property type="match status" value="1"/>
</dbReference>
<keyword evidence="4" id="KW-1185">Reference proteome</keyword>
<proteinExistence type="predicted"/>
<name>A0ABR8LCZ1_9ACTN</name>
<dbReference type="Gene3D" id="3.30.559.10">
    <property type="entry name" value="Chloramphenicol acetyltransferase-like domain"/>
    <property type="match status" value="1"/>
</dbReference>
<evidence type="ECO:0000259" key="2">
    <source>
        <dbReference type="Pfam" id="PF00668"/>
    </source>
</evidence>
<evidence type="ECO:0000256" key="1">
    <source>
        <dbReference type="SAM" id="MobiDB-lite"/>
    </source>
</evidence>
<protein>
    <recommendedName>
        <fullName evidence="2">Condensation domain-containing protein</fullName>
    </recommendedName>
</protein>
<dbReference type="InterPro" id="IPR001242">
    <property type="entry name" value="Condensation_dom"/>
</dbReference>
<dbReference type="PANTHER" id="PTHR45527:SF1">
    <property type="entry name" value="FATTY ACID SYNTHASE"/>
    <property type="match status" value="1"/>
</dbReference>
<reference evidence="3 4" key="1">
    <citation type="submission" date="2020-09" db="EMBL/GenBank/DDBJ databases">
        <title>Actinomycete isolated from the Camponotus japonicus Mayr.</title>
        <authorList>
            <person name="Gong X."/>
        </authorList>
    </citation>
    <scope>NUCLEOTIDE SEQUENCE [LARGE SCALE GENOMIC DNA]</scope>
    <source>
        <strain evidence="3 4">2C-HV3</strain>
    </source>
</reference>
<dbReference type="InterPro" id="IPR023213">
    <property type="entry name" value="CAT-like_dom_sf"/>
</dbReference>